<proteinExistence type="predicted"/>
<dbReference type="InterPro" id="IPR021549">
    <property type="entry name" value="DUF2894"/>
</dbReference>
<reference evidence="1 2" key="1">
    <citation type="journal article" date="2006" name="Nat. Biotechnol.">
        <title>Genome sequence of the ubiquitous hydrocarbon-degrading marine bacterium Alcanivorax borkumensis.</title>
        <authorList>
            <person name="Schneiker S."/>
            <person name="Martins dos Santos V.A.P."/>
            <person name="Bartels D."/>
            <person name="Bekel T."/>
            <person name="Brecht M."/>
            <person name="Buhrmester J."/>
            <person name="Chernikova T.N."/>
            <person name="Denaro R."/>
            <person name="Ferrer M."/>
            <person name="Gertler C."/>
            <person name="Goesmann A."/>
            <person name="Golyshina O.V."/>
            <person name="Kaminski F."/>
            <person name="Khachane A.N."/>
            <person name="Lang S."/>
            <person name="Linke B."/>
            <person name="McHardy A.C."/>
            <person name="Meyer F."/>
            <person name="Nechitaylo T."/>
            <person name="Puehler A."/>
            <person name="Regenhardt D."/>
            <person name="Rupp O."/>
            <person name="Sabirova J.S."/>
            <person name="Selbitschka W."/>
            <person name="Yakimov M.M."/>
            <person name="Timmis K.N."/>
            <person name="Vorhoelter F.-J."/>
            <person name="Weidner S."/>
            <person name="Kaiser O."/>
            <person name="Golyshin P.N."/>
        </authorList>
    </citation>
    <scope>NUCLEOTIDE SEQUENCE [LARGE SCALE GENOMIC DNA]</scope>
    <source>
        <strain evidence="2">ATCC 700651 / DSM 11573 / NCIMB 13689 / SK2</strain>
    </source>
</reference>
<dbReference type="eggNOG" id="ENOG5031XRK">
    <property type="taxonomic scope" value="Bacteria"/>
</dbReference>
<dbReference type="Pfam" id="PF11445">
    <property type="entry name" value="DUF2894"/>
    <property type="match status" value="1"/>
</dbReference>
<evidence type="ECO:0008006" key="3">
    <source>
        <dbReference type="Google" id="ProtNLM"/>
    </source>
</evidence>
<sequence length="239" mass="26270">MRNPMRPDADSPSPSPSATLEALTERLEALQEQGGEHFDPVRFSFLASLTQRLATLPAPPAGTLSKLDNQLSEYQSAFSQAKATLDAAGEAGDDPAQFRPRLRRASQPAGPSPFAPLHRAYSLMTTDDSPEENNTLAGLLKQQEKQVLADNGASAPPLPPKQRELNALRQLRSQRQAQQARQRIDDAITQTPSDAGPLNSHRMVTRAIETLRELSPAYLEHFVNYLDTLMSLEKIAPKR</sequence>
<accession>Q0VT39</accession>
<gene>
    <name evidence="1" type="ordered locus">ABO_0233</name>
</gene>
<dbReference type="HOGENOM" id="CLU_082347_1_0_6"/>
<evidence type="ECO:0000313" key="2">
    <source>
        <dbReference type="Proteomes" id="UP000008871"/>
    </source>
</evidence>
<dbReference type="KEGG" id="abo:ABO_0233"/>
<protein>
    <recommendedName>
        <fullName evidence="3">DUF2894 domain-containing protein</fullName>
    </recommendedName>
</protein>
<name>Q0VT39_ALCBS</name>
<evidence type="ECO:0000313" key="1">
    <source>
        <dbReference type="EMBL" id="CAL15681.1"/>
    </source>
</evidence>
<keyword evidence="2" id="KW-1185">Reference proteome</keyword>
<dbReference type="EMBL" id="AM286690">
    <property type="protein sequence ID" value="CAL15681.1"/>
    <property type="molecule type" value="Genomic_DNA"/>
</dbReference>
<dbReference type="STRING" id="393595.ABO_0233"/>
<dbReference type="Proteomes" id="UP000008871">
    <property type="component" value="Chromosome"/>
</dbReference>
<dbReference type="AlphaFoldDB" id="Q0VT39"/>
<organism evidence="1 2">
    <name type="scientific">Alcanivorax borkumensis (strain ATCC 700651 / DSM 11573 / NCIMB 13689 / SK2)</name>
    <dbReference type="NCBI Taxonomy" id="393595"/>
    <lineage>
        <taxon>Bacteria</taxon>
        <taxon>Pseudomonadati</taxon>
        <taxon>Pseudomonadota</taxon>
        <taxon>Gammaproteobacteria</taxon>
        <taxon>Oceanospirillales</taxon>
        <taxon>Alcanivoracaceae</taxon>
        <taxon>Alcanivorax</taxon>
    </lineage>
</organism>